<comment type="caution">
    <text evidence="3">The sequence shown here is derived from an EMBL/GenBank/DDBJ whole genome shotgun (WGS) entry which is preliminary data.</text>
</comment>
<accession>A0A7J5C2I6</accession>
<feature type="transmembrane region" description="Helical" evidence="1">
    <location>
        <begin position="25"/>
        <end position="46"/>
    </location>
</feature>
<name>A0A7J5C2I6_9MICO</name>
<feature type="domain" description="TadE-like" evidence="2">
    <location>
        <begin position="19"/>
        <end position="59"/>
    </location>
</feature>
<proteinExistence type="predicted"/>
<dbReference type="EMBL" id="WBJZ01000003">
    <property type="protein sequence ID" value="KAB1660302.1"/>
    <property type="molecule type" value="Genomic_DNA"/>
</dbReference>
<keyword evidence="1" id="KW-0812">Transmembrane</keyword>
<evidence type="ECO:0000313" key="3">
    <source>
        <dbReference type="EMBL" id="KAB1660302.1"/>
    </source>
</evidence>
<dbReference type="OrthoDB" id="5080158at2"/>
<dbReference type="Pfam" id="PF07811">
    <property type="entry name" value="TadE"/>
    <property type="match status" value="1"/>
</dbReference>
<sequence>MVSVRNRGVGCRALGGERGASSVEAAIILPALLLVFFAIVHGAAFLHAGNIAQASAQAAYEEARLFDGTAAQGVAAGQAAGAASGGGLENVAVTVDRGTESVTVTVTGQAPMLIPGLPLDVTRTITGPVERWSQ</sequence>
<organism evidence="3 4">
    <name type="scientific">Pseudoclavibacter chungangensis</name>
    <dbReference type="NCBI Taxonomy" id="587635"/>
    <lineage>
        <taxon>Bacteria</taxon>
        <taxon>Bacillati</taxon>
        <taxon>Actinomycetota</taxon>
        <taxon>Actinomycetes</taxon>
        <taxon>Micrococcales</taxon>
        <taxon>Microbacteriaceae</taxon>
        <taxon>Pseudoclavibacter</taxon>
    </lineage>
</organism>
<evidence type="ECO:0000313" key="4">
    <source>
        <dbReference type="Proteomes" id="UP000467240"/>
    </source>
</evidence>
<gene>
    <name evidence="3" type="ORF">F8O01_02945</name>
</gene>
<dbReference type="InterPro" id="IPR012495">
    <property type="entry name" value="TadE-like_dom"/>
</dbReference>
<evidence type="ECO:0000256" key="1">
    <source>
        <dbReference type="SAM" id="Phobius"/>
    </source>
</evidence>
<keyword evidence="1" id="KW-1133">Transmembrane helix</keyword>
<evidence type="ECO:0000259" key="2">
    <source>
        <dbReference type="Pfam" id="PF07811"/>
    </source>
</evidence>
<reference evidence="3 4" key="1">
    <citation type="submission" date="2019-09" db="EMBL/GenBank/DDBJ databases">
        <title>Phylogeny of genus Pseudoclavibacter and closely related genus.</title>
        <authorList>
            <person name="Li Y."/>
        </authorList>
    </citation>
    <scope>NUCLEOTIDE SEQUENCE [LARGE SCALE GENOMIC DNA]</scope>
    <source>
        <strain evidence="3 4">DSM 23821</strain>
    </source>
</reference>
<dbReference type="Proteomes" id="UP000467240">
    <property type="component" value="Unassembled WGS sequence"/>
</dbReference>
<keyword evidence="1" id="KW-0472">Membrane</keyword>
<protein>
    <submittedName>
        <fullName evidence="3">Pilus assembly protein</fullName>
    </submittedName>
</protein>
<dbReference type="AlphaFoldDB" id="A0A7J5C2I6"/>
<keyword evidence="4" id="KW-1185">Reference proteome</keyword>